<keyword evidence="3" id="KW-0804">Transcription</keyword>
<dbReference type="RefSeq" id="WP_368381778.1">
    <property type="nucleotide sequence ID" value="NZ_JBFRYA010000009.1"/>
</dbReference>
<evidence type="ECO:0000259" key="4">
    <source>
        <dbReference type="PROSITE" id="PS51118"/>
    </source>
</evidence>
<evidence type="ECO:0000256" key="1">
    <source>
        <dbReference type="ARBA" id="ARBA00023015"/>
    </source>
</evidence>
<dbReference type="InterPro" id="IPR002577">
    <property type="entry name" value="HTH_HxlR"/>
</dbReference>
<protein>
    <submittedName>
        <fullName evidence="5">Winged helix-turn-helix transcriptional regulator</fullName>
    </submittedName>
</protein>
<gene>
    <name evidence="5" type="ORF">AB4876_11380</name>
</gene>
<feature type="domain" description="HTH hxlR-type" evidence="4">
    <location>
        <begin position="11"/>
        <end position="108"/>
    </location>
</feature>
<dbReference type="Proteomes" id="UP001557485">
    <property type="component" value="Unassembled WGS sequence"/>
</dbReference>
<evidence type="ECO:0000256" key="3">
    <source>
        <dbReference type="ARBA" id="ARBA00023163"/>
    </source>
</evidence>
<organism evidence="5 6">
    <name type="scientific">Zhongshania guokunii</name>
    <dbReference type="NCBI Taxonomy" id="641783"/>
    <lineage>
        <taxon>Bacteria</taxon>
        <taxon>Pseudomonadati</taxon>
        <taxon>Pseudomonadota</taxon>
        <taxon>Gammaproteobacteria</taxon>
        <taxon>Cellvibrionales</taxon>
        <taxon>Spongiibacteraceae</taxon>
        <taxon>Zhongshania</taxon>
    </lineage>
</organism>
<keyword evidence="1" id="KW-0805">Transcription regulation</keyword>
<dbReference type="SUPFAM" id="SSF46785">
    <property type="entry name" value="Winged helix' DNA-binding domain"/>
    <property type="match status" value="1"/>
</dbReference>
<dbReference type="InterPro" id="IPR036388">
    <property type="entry name" value="WH-like_DNA-bd_sf"/>
</dbReference>
<dbReference type="Pfam" id="PF01638">
    <property type="entry name" value="HxlR"/>
    <property type="match status" value="1"/>
</dbReference>
<dbReference type="PANTHER" id="PTHR33204:SF36">
    <property type="entry name" value="TRANSCRIPTIONAL REGULATORY PROTEIN"/>
    <property type="match status" value="1"/>
</dbReference>
<dbReference type="PANTHER" id="PTHR33204">
    <property type="entry name" value="TRANSCRIPTIONAL REGULATOR, MARR FAMILY"/>
    <property type="match status" value="1"/>
</dbReference>
<evidence type="ECO:0000313" key="6">
    <source>
        <dbReference type="Proteomes" id="UP001557485"/>
    </source>
</evidence>
<accession>A0ABV3U6K7</accession>
<comment type="caution">
    <text evidence="5">The sequence shown here is derived from an EMBL/GenBank/DDBJ whole genome shotgun (WGS) entry which is preliminary data.</text>
</comment>
<evidence type="ECO:0000256" key="2">
    <source>
        <dbReference type="ARBA" id="ARBA00023125"/>
    </source>
</evidence>
<keyword evidence="6" id="KW-1185">Reference proteome</keyword>
<sequence length="168" mass="19481">MRWEDLDQQPCSLARTLAVVGDRWTLLILRDCFLGVRRFDAFEQRLGITRHVLTDRLKKLVSYGVLYKSPYQERPRREEYRLSEIGLELHPVILGLVSWGDKHMSDERGAPIVHIHKSCGQPMHPITHCSECGEAITAKDIKLKVAKKWQDELNEFLPIKKPLLKSLL</sequence>
<name>A0ABV3U6K7_9GAMM</name>
<keyword evidence="2" id="KW-0238">DNA-binding</keyword>
<evidence type="ECO:0000313" key="5">
    <source>
        <dbReference type="EMBL" id="MEX1669514.1"/>
    </source>
</evidence>
<reference evidence="5 6" key="1">
    <citation type="journal article" date="2011" name="Int. J. Syst. Evol. Microbiol.">
        <title>Zhongshania antarctica gen. nov., sp. nov. and Zhongshania guokunii sp. nov., gammaproteobacteria respectively isolated from coastal attached (fast) ice and surface seawater of the Antarctic.</title>
        <authorList>
            <person name="Li H.J."/>
            <person name="Zhang X.Y."/>
            <person name="Chen C.X."/>
            <person name="Zhang Y.J."/>
            <person name="Gao Z.M."/>
            <person name="Yu Y."/>
            <person name="Chen X.L."/>
            <person name="Chen B."/>
            <person name="Zhang Y.Z."/>
        </authorList>
    </citation>
    <scope>NUCLEOTIDE SEQUENCE [LARGE SCALE GENOMIC DNA]</scope>
    <source>
        <strain evidence="5 6">ZS6-22T</strain>
    </source>
</reference>
<dbReference type="PROSITE" id="PS51118">
    <property type="entry name" value="HTH_HXLR"/>
    <property type="match status" value="1"/>
</dbReference>
<proteinExistence type="predicted"/>
<dbReference type="InterPro" id="IPR036390">
    <property type="entry name" value="WH_DNA-bd_sf"/>
</dbReference>
<dbReference type="Gene3D" id="1.10.10.10">
    <property type="entry name" value="Winged helix-like DNA-binding domain superfamily/Winged helix DNA-binding domain"/>
    <property type="match status" value="1"/>
</dbReference>
<dbReference type="EMBL" id="JBFRYA010000009">
    <property type="protein sequence ID" value="MEX1669514.1"/>
    <property type="molecule type" value="Genomic_DNA"/>
</dbReference>